<proteinExistence type="predicted"/>
<sequence>MDALPNEILGEVAYFLSRHDLLTLRFVERRFKDVVTRRAFNRLVTHDSFSSLLKFYVLVEECTDNMILDAVETIVFDGKDTDHFEMGADSTIDLIEKSFCLLYRFPNLTALSLDFFPESAPDESGVYLTYYVEVQLAFWNSIAQHPLPNLRSLHIGSMVSYFPRRLDDDADPFRDLFRPLTSLSLYVVSVFQMRRLPSEILDFNYNITRMLQVGTNITSLDLGTSDFLGPSLPFGFEHYTFPALRSLRLHQIIFPALPEDEIPPLDPVIFGQRPTGEVLILNHRSVLRRLELCDCVAAAPDGAWDRVFRRFQHHLTALVEFTWTIKRGHPEQHFLYARAKAQHHTYTLLQLDESGPDDPQDVAALDSLQSAVLLRRNNTSS</sequence>
<dbReference type="CDD" id="cd09917">
    <property type="entry name" value="F-box_SF"/>
    <property type="match status" value="1"/>
</dbReference>
<dbReference type="SUPFAM" id="SSF81383">
    <property type="entry name" value="F-box domain"/>
    <property type="match status" value="1"/>
</dbReference>
<evidence type="ECO:0000313" key="3">
    <source>
        <dbReference type="Proteomes" id="UP001219525"/>
    </source>
</evidence>
<dbReference type="AlphaFoldDB" id="A0AAD6Y7W6"/>
<comment type="caution">
    <text evidence="2">The sequence shown here is derived from an EMBL/GenBank/DDBJ whole genome shotgun (WGS) entry which is preliminary data.</text>
</comment>
<dbReference type="InterPro" id="IPR036047">
    <property type="entry name" value="F-box-like_dom_sf"/>
</dbReference>
<accession>A0AAD6Y7W6</accession>
<dbReference type="Proteomes" id="UP001219525">
    <property type="component" value="Unassembled WGS sequence"/>
</dbReference>
<keyword evidence="3" id="KW-1185">Reference proteome</keyword>
<name>A0AAD6Y7W6_9AGAR</name>
<evidence type="ECO:0000259" key="1">
    <source>
        <dbReference type="PROSITE" id="PS50181"/>
    </source>
</evidence>
<dbReference type="EMBL" id="JARJCW010000059">
    <property type="protein sequence ID" value="KAJ7201319.1"/>
    <property type="molecule type" value="Genomic_DNA"/>
</dbReference>
<dbReference type="PROSITE" id="PS50181">
    <property type="entry name" value="FBOX"/>
    <property type="match status" value="1"/>
</dbReference>
<dbReference type="InterPro" id="IPR001810">
    <property type="entry name" value="F-box_dom"/>
</dbReference>
<evidence type="ECO:0000313" key="2">
    <source>
        <dbReference type="EMBL" id="KAJ7201319.1"/>
    </source>
</evidence>
<organism evidence="2 3">
    <name type="scientific">Mycena pura</name>
    <dbReference type="NCBI Taxonomy" id="153505"/>
    <lineage>
        <taxon>Eukaryota</taxon>
        <taxon>Fungi</taxon>
        <taxon>Dikarya</taxon>
        <taxon>Basidiomycota</taxon>
        <taxon>Agaricomycotina</taxon>
        <taxon>Agaricomycetes</taxon>
        <taxon>Agaricomycetidae</taxon>
        <taxon>Agaricales</taxon>
        <taxon>Marasmiineae</taxon>
        <taxon>Mycenaceae</taxon>
        <taxon>Mycena</taxon>
    </lineage>
</organism>
<reference evidence="2" key="1">
    <citation type="submission" date="2023-03" db="EMBL/GenBank/DDBJ databases">
        <title>Massive genome expansion in bonnet fungi (Mycena s.s.) driven by repeated elements and novel gene families across ecological guilds.</title>
        <authorList>
            <consortium name="Lawrence Berkeley National Laboratory"/>
            <person name="Harder C.B."/>
            <person name="Miyauchi S."/>
            <person name="Viragh M."/>
            <person name="Kuo A."/>
            <person name="Thoen E."/>
            <person name="Andreopoulos B."/>
            <person name="Lu D."/>
            <person name="Skrede I."/>
            <person name="Drula E."/>
            <person name="Henrissat B."/>
            <person name="Morin E."/>
            <person name="Kohler A."/>
            <person name="Barry K."/>
            <person name="LaButti K."/>
            <person name="Morin E."/>
            <person name="Salamov A."/>
            <person name="Lipzen A."/>
            <person name="Mereny Z."/>
            <person name="Hegedus B."/>
            <person name="Baldrian P."/>
            <person name="Stursova M."/>
            <person name="Weitz H."/>
            <person name="Taylor A."/>
            <person name="Grigoriev I.V."/>
            <person name="Nagy L.G."/>
            <person name="Martin F."/>
            <person name="Kauserud H."/>
        </authorList>
    </citation>
    <scope>NUCLEOTIDE SEQUENCE</scope>
    <source>
        <strain evidence="2">9144</strain>
    </source>
</reference>
<gene>
    <name evidence="2" type="ORF">GGX14DRAFT_699449</name>
</gene>
<protein>
    <recommendedName>
        <fullName evidence="1">F-box domain-containing protein</fullName>
    </recommendedName>
</protein>
<feature type="domain" description="F-box" evidence="1">
    <location>
        <begin position="1"/>
        <end position="43"/>
    </location>
</feature>